<dbReference type="PANTHER" id="PTHR32046:SF11">
    <property type="entry name" value="IMMUNE-ASSOCIATED NUCLEOTIDE-BINDING PROTEIN 10-LIKE"/>
    <property type="match status" value="1"/>
</dbReference>
<evidence type="ECO:0000259" key="4">
    <source>
        <dbReference type="Pfam" id="PF04548"/>
    </source>
</evidence>
<dbReference type="InterPro" id="IPR025662">
    <property type="entry name" value="Sigma_54_int_dom_ATP-bd_1"/>
</dbReference>
<keyword evidence="3" id="KW-0175">Coiled coil</keyword>
<evidence type="ECO:0000256" key="2">
    <source>
        <dbReference type="ARBA" id="ARBA00022741"/>
    </source>
</evidence>
<reference evidence="5" key="1">
    <citation type="submission" date="2025-08" db="UniProtKB">
        <authorList>
            <consortium name="Ensembl"/>
        </authorList>
    </citation>
    <scope>IDENTIFICATION</scope>
</reference>
<dbReference type="GO" id="GO:0005525">
    <property type="term" value="F:GTP binding"/>
    <property type="evidence" value="ECO:0007669"/>
    <property type="project" value="InterPro"/>
</dbReference>
<evidence type="ECO:0000313" key="5">
    <source>
        <dbReference type="Ensembl" id="ENSCCRP00020102886.1"/>
    </source>
</evidence>
<evidence type="ECO:0000256" key="1">
    <source>
        <dbReference type="ARBA" id="ARBA00008535"/>
    </source>
</evidence>
<feature type="coiled-coil region" evidence="3">
    <location>
        <begin position="296"/>
        <end position="323"/>
    </location>
</feature>
<dbReference type="Proteomes" id="UP000694701">
    <property type="component" value="Unplaced"/>
</dbReference>
<keyword evidence="2" id="KW-0547">Nucleotide-binding</keyword>
<feature type="domain" description="AIG1-type G" evidence="4">
    <location>
        <begin position="45"/>
        <end position="230"/>
    </location>
</feature>
<dbReference type="InterPro" id="IPR006703">
    <property type="entry name" value="G_AIG1"/>
</dbReference>
<dbReference type="AlphaFoldDB" id="A0A8C2K2L8"/>
<protein>
    <recommendedName>
        <fullName evidence="4">AIG1-type G domain-containing protein</fullName>
    </recommendedName>
</protein>
<accession>A0A8C2K2L8</accession>
<dbReference type="FunFam" id="3.40.50.300:FF:002613">
    <property type="entry name" value="Zgc:172075"/>
    <property type="match status" value="1"/>
</dbReference>
<organism evidence="5 6">
    <name type="scientific">Cyprinus carpio</name>
    <name type="common">Common carp</name>
    <dbReference type="NCBI Taxonomy" id="7962"/>
    <lineage>
        <taxon>Eukaryota</taxon>
        <taxon>Metazoa</taxon>
        <taxon>Chordata</taxon>
        <taxon>Craniata</taxon>
        <taxon>Vertebrata</taxon>
        <taxon>Euteleostomi</taxon>
        <taxon>Actinopterygii</taxon>
        <taxon>Neopterygii</taxon>
        <taxon>Teleostei</taxon>
        <taxon>Ostariophysi</taxon>
        <taxon>Cypriniformes</taxon>
        <taxon>Cyprinidae</taxon>
        <taxon>Cyprininae</taxon>
        <taxon>Cyprinus</taxon>
    </lineage>
</organism>
<name>A0A8C2K2L8_CYPCA</name>
<dbReference type="InterPro" id="IPR027417">
    <property type="entry name" value="P-loop_NTPase"/>
</dbReference>
<proteinExistence type="inferred from homology"/>
<dbReference type="CDD" id="cd00882">
    <property type="entry name" value="Ras_like_GTPase"/>
    <property type="match status" value="1"/>
</dbReference>
<evidence type="ECO:0000313" key="6">
    <source>
        <dbReference type="Proteomes" id="UP000694701"/>
    </source>
</evidence>
<dbReference type="Gene3D" id="3.40.50.300">
    <property type="entry name" value="P-loop containing nucleotide triphosphate hydrolases"/>
    <property type="match status" value="1"/>
</dbReference>
<dbReference type="PROSITE" id="PS00675">
    <property type="entry name" value="SIGMA54_INTERACT_1"/>
    <property type="match status" value="1"/>
</dbReference>
<dbReference type="PANTHER" id="PTHR32046">
    <property type="entry name" value="G DOMAIN-CONTAINING PROTEIN"/>
    <property type="match status" value="1"/>
</dbReference>
<comment type="similarity">
    <text evidence="1">Belongs to the TRAFAC class TrmE-Era-EngA-EngB-Septin-like GTPase superfamily. AIG1/Toc34/Toc159-like paraseptin GTPase family. IAN subfamily.</text>
</comment>
<evidence type="ECO:0000256" key="3">
    <source>
        <dbReference type="SAM" id="Coils"/>
    </source>
</evidence>
<sequence>ISTLIHQGPPKRFRLHTEKKVLDDNERVRKWTYGKKDTRKQNKIVLLVGETGVGKTTIINTMVNYLLGVKFEDEIWYEITEEEGGDQSESQTSEITMYEVFPVKSPISLTIIDTPGYGDTRGLEKDLEVARNLAILFQSNDGVCEVDAICFVTQASTNRLSDRQHYIISSILSLFGKDIVNNIVFLVTHFDGLPPKNVLGAINKAKIPCRQDNYGQPLCFLFNNRQAEARHNEKRYIRAQRDAWENSTEEMEKFLQSLDEKDRRSLELTSNVLIERIQLEAALCNLQLRIQEKELKKSEKLQIQEAMRQNKEKIEQCKNFTIEVYKTVKMRVPIESKSWKHRKATTCTVCEENCHEFNCWWVSNPSKCKVMKNGYCTVCTGKCHHSKHVKESNKYFISTSIIIIVFDDLKKMYEEAHKQTMWFSVIMDCLDKDLQAIEEQKSILLFNAYKTIKHLSQIALKPDSAFTLQHLDFFIPRVSEAGKEDWVQELKEMKRIAEAEEANKDALSYLKAGLAKTK</sequence>
<dbReference type="Pfam" id="PF04548">
    <property type="entry name" value="AIG1"/>
    <property type="match status" value="1"/>
</dbReference>
<dbReference type="Ensembl" id="ENSCCRT00020112420.1">
    <property type="protein sequence ID" value="ENSCCRP00020102886.1"/>
    <property type="gene ID" value="ENSCCRG00020047078.1"/>
</dbReference>
<dbReference type="SUPFAM" id="SSF52540">
    <property type="entry name" value="P-loop containing nucleoside triphosphate hydrolases"/>
    <property type="match status" value="1"/>
</dbReference>